<sequence>MKLTREEYNELKRQFDELAKKFNEFEMEEEKKHFEVEIPEILKGWYYVCDKGEVYEIVIDSYARDSFYLQGIVFKTKEEAERFAKERQLLFKIKQWAEEKNGGWQPDWNNNLKKKFYIDACVNVLETNYTCWYNKLSKLPYFKSEEIALECIDLFGDEILEVLGEK</sequence>
<name>U2S4X2_9BACL</name>
<dbReference type="EMBL" id="AWVP01000059">
    <property type="protein sequence ID" value="ERK57837.1"/>
    <property type="molecule type" value="Genomic_DNA"/>
</dbReference>
<protein>
    <submittedName>
        <fullName evidence="2">Uncharacterized protein</fullName>
    </submittedName>
</protein>
<comment type="caution">
    <text evidence="2">The sequence shown here is derived from an EMBL/GenBank/DDBJ whole genome shotgun (WGS) entry which is preliminary data.</text>
</comment>
<keyword evidence="1" id="KW-0175">Coiled coil</keyword>
<dbReference type="PATRIC" id="fig|1321820.3.peg.913"/>
<dbReference type="AlphaFoldDB" id="U2S4X2"/>
<feature type="coiled-coil region" evidence="1">
    <location>
        <begin position="1"/>
        <end position="28"/>
    </location>
</feature>
<reference evidence="2 3" key="1">
    <citation type="submission" date="2013-08" db="EMBL/GenBank/DDBJ databases">
        <authorList>
            <person name="Weinstock G."/>
            <person name="Sodergren E."/>
            <person name="Wylie T."/>
            <person name="Fulton L."/>
            <person name="Fulton R."/>
            <person name="Fronick C."/>
            <person name="O'Laughlin M."/>
            <person name="Godfrey J."/>
            <person name="Miner T."/>
            <person name="Herter B."/>
            <person name="Appelbaum E."/>
            <person name="Cordes M."/>
            <person name="Lek S."/>
            <person name="Wollam A."/>
            <person name="Pepin K.H."/>
            <person name="Palsikar V.B."/>
            <person name="Mitreva M."/>
            <person name="Wilson R.K."/>
        </authorList>
    </citation>
    <scope>NUCLEOTIDE SEQUENCE [LARGE SCALE GENOMIC DNA]</scope>
    <source>
        <strain evidence="2 3">ATCC 700627</strain>
    </source>
</reference>
<dbReference type="HOGENOM" id="CLU_1616647_0_0_9"/>
<evidence type="ECO:0000313" key="2">
    <source>
        <dbReference type="EMBL" id="ERK57837.1"/>
    </source>
</evidence>
<proteinExistence type="predicted"/>
<keyword evidence="3" id="KW-1185">Reference proteome</keyword>
<dbReference type="RefSeq" id="WP_021753596.1">
    <property type="nucleotide sequence ID" value="NZ_KI271873.1"/>
</dbReference>
<dbReference type="eggNOG" id="ENOG503053P">
    <property type="taxonomic scope" value="Bacteria"/>
</dbReference>
<organism evidence="2 3">
    <name type="scientific">Gemella bergeri ATCC 700627</name>
    <dbReference type="NCBI Taxonomy" id="1321820"/>
    <lineage>
        <taxon>Bacteria</taxon>
        <taxon>Bacillati</taxon>
        <taxon>Bacillota</taxon>
        <taxon>Bacilli</taxon>
        <taxon>Bacillales</taxon>
        <taxon>Gemellaceae</taxon>
        <taxon>Gemella</taxon>
    </lineage>
</organism>
<gene>
    <name evidence="2" type="ORF">HMPREF1983_00940</name>
</gene>
<evidence type="ECO:0000256" key="1">
    <source>
        <dbReference type="SAM" id="Coils"/>
    </source>
</evidence>
<accession>U2S4X2</accession>
<evidence type="ECO:0000313" key="3">
    <source>
        <dbReference type="Proteomes" id="UP000016637"/>
    </source>
</evidence>
<dbReference type="Proteomes" id="UP000016637">
    <property type="component" value="Unassembled WGS sequence"/>
</dbReference>